<accession>A0ABW3JAL0</accession>
<dbReference type="PROSITE" id="PS51257">
    <property type="entry name" value="PROKAR_LIPOPROTEIN"/>
    <property type="match status" value="1"/>
</dbReference>
<dbReference type="EMBL" id="JBHTJO010000001">
    <property type="protein sequence ID" value="MFD0987502.1"/>
    <property type="molecule type" value="Genomic_DNA"/>
</dbReference>
<dbReference type="SMART" id="SM00257">
    <property type="entry name" value="LysM"/>
    <property type="match status" value="2"/>
</dbReference>
<dbReference type="PROSITE" id="PS51782">
    <property type="entry name" value="LYSM"/>
    <property type="match status" value="2"/>
</dbReference>
<evidence type="ECO:0000256" key="1">
    <source>
        <dbReference type="ARBA" id="ARBA00038420"/>
    </source>
</evidence>
<proteinExistence type="inferred from homology"/>
<dbReference type="Gene3D" id="3.10.350.10">
    <property type="entry name" value="LysM domain"/>
    <property type="match status" value="2"/>
</dbReference>
<reference evidence="6" key="1">
    <citation type="journal article" date="2019" name="Int. J. Syst. Evol. Microbiol.">
        <title>The Global Catalogue of Microorganisms (GCM) 10K type strain sequencing project: providing services to taxonomists for standard genome sequencing and annotation.</title>
        <authorList>
            <consortium name="The Broad Institute Genomics Platform"/>
            <consortium name="The Broad Institute Genome Sequencing Center for Infectious Disease"/>
            <person name="Wu L."/>
            <person name="Ma J."/>
        </authorList>
    </citation>
    <scope>NUCLEOTIDE SEQUENCE [LARGE SCALE GENOMIC DNA]</scope>
    <source>
        <strain evidence="6">CCUG 61697</strain>
    </source>
</reference>
<evidence type="ECO:0000313" key="6">
    <source>
        <dbReference type="Proteomes" id="UP001597102"/>
    </source>
</evidence>
<feature type="compositionally biased region" description="Low complexity" evidence="2">
    <location>
        <begin position="96"/>
        <end position="116"/>
    </location>
</feature>
<organism evidence="5 6">
    <name type="scientific">Methyloligella solikamskensis</name>
    <dbReference type="NCBI Taxonomy" id="1177756"/>
    <lineage>
        <taxon>Bacteria</taxon>
        <taxon>Pseudomonadati</taxon>
        <taxon>Pseudomonadota</taxon>
        <taxon>Alphaproteobacteria</taxon>
        <taxon>Hyphomicrobiales</taxon>
        <taxon>Hyphomicrobiaceae</taxon>
        <taxon>Methyloligella</taxon>
    </lineage>
</organism>
<dbReference type="InterPro" id="IPR016047">
    <property type="entry name" value="M23ase_b-sheet_dom"/>
</dbReference>
<dbReference type="Gene3D" id="2.70.70.10">
    <property type="entry name" value="Glucose Permease (Domain IIA)"/>
    <property type="match status" value="1"/>
</dbReference>
<evidence type="ECO:0000256" key="2">
    <source>
        <dbReference type="SAM" id="MobiDB-lite"/>
    </source>
</evidence>
<evidence type="ECO:0000313" key="5">
    <source>
        <dbReference type="EMBL" id="MFD0987502.1"/>
    </source>
</evidence>
<dbReference type="InterPro" id="IPR036779">
    <property type="entry name" value="LysM_dom_sf"/>
</dbReference>
<dbReference type="Pfam" id="PF01476">
    <property type="entry name" value="LysM"/>
    <property type="match status" value="2"/>
</dbReference>
<comment type="similarity">
    <text evidence="1">Belongs to the E.coli NlpD/Haemophilus LppB family.</text>
</comment>
<dbReference type="Pfam" id="PF01551">
    <property type="entry name" value="Peptidase_M23"/>
    <property type="match status" value="1"/>
</dbReference>
<feature type="compositionally biased region" description="Polar residues" evidence="2">
    <location>
        <begin position="324"/>
        <end position="333"/>
    </location>
</feature>
<feature type="region of interest" description="Disordered" evidence="2">
    <location>
        <begin position="51"/>
        <end position="116"/>
    </location>
</feature>
<gene>
    <name evidence="5" type="ORF">ACFQ2F_10380</name>
</gene>
<dbReference type="PANTHER" id="PTHR21666">
    <property type="entry name" value="PEPTIDASE-RELATED"/>
    <property type="match status" value="1"/>
</dbReference>
<dbReference type="RefSeq" id="WP_379089558.1">
    <property type="nucleotide sequence ID" value="NZ_JBHTJO010000001.1"/>
</dbReference>
<dbReference type="InterPro" id="IPR050570">
    <property type="entry name" value="Cell_wall_metabolism_enzyme"/>
</dbReference>
<keyword evidence="6" id="KW-1185">Reference proteome</keyword>
<protein>
    <submittedName>
        <fullName evidence="5">Peptidoglycan DD-metalloendopeptidase family protein</fullName>
    </submittedName>
</protein>
<keyword evidence="3" id="KW-0732">Signal</keyword>
<dbReference type="PANTHER" id="PTHR21666:SF263">
    <property type="entry name" value="MUREIN HYDROLASE ACTIVATOR NLPD"/>
    <property type="match status" value="1"/>
</dbReference>
<evidence type="ECO:0000259" key="4">
    <source>
        <dbReference type="PROSITE" id="PS51782"/>
    </source>
</evidence>
<dbReference type="InterPro" id="IPR011055">
    <property type="entry name" value="Dup_hybrid_motif"/>
</dbReference>
<feature type="region of interest" description="Disordered" evidence="2">
    <location>
        <begin position="298"/>
        <end position="387"/>
    </location>
</feature>
<dbReference type="CDD" id="cd00118">
    <property type="entry name" value="LysM"/>
    <property type="match status" value="2"/>
</dbReference>
<feature type="compositionally biased region" description="Basic and acidic residues" evidence="2">
    <location>
        <begin position="335"/>
        <end position="349"/>
    </location>
</feature>
<dbReference type="SUPFAM" id="SSF51261">
    <property type="entry name" value="Duplicated hybrid motif"/>
    <property type="match status" value="1"/>
</dbReference>
<feature type="compositionally biased region" description="Low complexity" evidence="2">
    <location>
        <begin position="149"/>
        <end position="162"/>
    </location>
</feature>
<sequence>MRETAFWSTLGRGAILAAAAMATAGVAGCSNSSRFDNPAYNLSSNGGAGYDQTTTASLGPVPPESVYGGSGGSSNYASTTPPRTTPGFDSRGRYHSGNSYASNSSYGSSSGSNSYGGNSNSYSNNSYSSGNSYSGGNSYKPTPVSYRPNANTNTYSGSTNTYPVQQAVYTPPAPKQPVQQPTMPPRQVASADRATLTGPGSKTITVQNGDSLYLYSLRYGVSVEAIQKANNLSGIGLTAGQKIVIPAKGATVGDDSYIIQAGDSLNSIAKKHGVSEQALASANNITNARSLQIGQELKIPSGGSAPQPTVQAQSAPKPQPKAPESNNNVQVVRTQKIESPDFAKKDEPKQQAASTPSPSQSQSGSQVASTKTLPSPDPMSGQRFRWPVNGRVISKFGSRADGGHNDGIDISVPQGTSVKAAENGVVAYAGNELKGYGNLVLIRHSNNWVSAYAHNENVTVKRGDKVTRGQTIAQAGATGSVSQPQLHFELRKGSRPVDPLKYMSTATAGAN</sequence>
<dbReference type="Proteomes" id="UP001597102">
    <property type="component" value="Unassembled WGS sequence"/>
</dbReference>
<feature type="domain" description="LysM" evidence="4">
    <location>
        <begin position="202"/>
        <end position="245"/>
    </location>
</feature>
<comment type="caution">
    <text evidence="5">The sequence shown here is derived from an EMBL/GenBank/DDBJ whole genome shotgun (WGS) entry which is preliminary data.</text>
</comment>
<dbReference type="InterPro" id="IPR018392">
    <property type="entry name" value="LysM"/>
</dbReference>
<name>A0ABW3JAL0_9HYPH</name>
<feature type="region of interest" description="Disordered" evidence="2">
    <location>
        <begin position="129"/>
        <end position="202"/>
    </location>
</feature>
<feature type="compositionally biased region" description="Low complexity" evidence="2">
    <location>
        <begin position="129"/>
        <end position="139"/>
    </location>
</feature>
<feature type="signal peptide" evidence="3">
    <location>
        <begin position="1"/>
        <end position="24"/>
    </location>
</feature>
<feature type="domain" description="LysM" evidence="4">
    <location>
        <begin position="255"/>
        <end position="299"/>
    </location>
</feature>
<feature type="compositionally biased region" description="Low complexity" evidence="2">
    <location>
        <begin position="350"/>
        <end position="369"/>
    </location>
</feature>
<feature type="chain" id="PRO_5046361286" evidence="3">
    <location>
        <begin position="25"/>
        <end position="511"/>
    </location>
</feature>
<dbReference type="SUPFAM" id="SSF54106">
    <property type="entry name" value="LysM domain"/>
    <property type="match status" value="1"/>
</dbReference>
<evidence type="ECO:0000256" key="3">
    <source>
        <dbReference type="SAM" id="SignalP"/>
    </source>
</evidence>
<dbReference type="CDD" id="cd12797">
    <property type="entry name" value="M23_peptidase"/>
    <property type="match status" value="1"/>
</dbReference>